<evidence type="ECO:0000313" key="1">
    <source>
        <dbReference type="EMBL" id="OUZ40054.1"/>
    </source>
</evidence>
<evidence type="ECO:0000313" key="2">
    <source>
        <dbReference type="Proteomes" id="UP000196594"/>
    </source>
</evidence>
<dbReference type="Proteomes" id="UP000196594">
    <property type="component" value="Unassembled WGS sequence"/>
</dbReference>
<name>A0ABX3ZJY6_9BACL</name>
<keyword evidence="2" id="KW-1185">Reference proteome</keyword>
<sequence>MKRWKFIIILLGVLTFVLLVRFPYDLEASSTITANSPDEVVKKYKEELHVQRETCYNDILLLGTLSNSQLQTMEMELENYLNELGILRNEIIENNIHHQNLTNSIELDILMINRTLRAIETQDERYLTDLSDMYHNLLQFQRSL</sequence>
<dbReference type="RefSeq" id="WP_087616218.1">
    <property type="nucleotide sequence ID" value="NZ_JAFBEY010000001.1"/>
</dbReference>
<reference evidence="1 2" key="1">
    <citation type="journal article" date="2017" name="Int. J. Syst. Evol. Microbiol.">
        <title>Solibacillus kalamii sp. nov., isolated from a high-efficiency particulate arrestance filter system used in the International Space Station.</title>
        <authorList>
            <person name="Checinska Sielaff A."/>
            <person name="Kumar R.M."/>
            <person name="Pal D."/>
            <person name="Mayilraj S."/>
            <person name="Venkateswaran K."/>
        </authorList>
    </citation>
    <scope>NUCLEOTIDE SEQUENCE [LARGE SCALE GENOMIC DNA]</scope>
    <source>
        <strain evidence="1 2">ISSFR-015</strain>
    </source>
</reference>
<accession>A0ABX3ZJY6</accession>
<gene>
    <name evidence="1" type="ORF">CBM15_05945</name>
</gene>
<protein>
    <submittedName>
        <fullName evidence="1">Uncharacterized protein</fullName>
    </submittedName>
</protein>
<organism evidence="1 2">
    <name type="scientific">Solibacillus kalamii</name>
    <dbReference type="NCBI Taxonomy" id="1748298"/>
    <lineage>
        <taxon>Bacteria</taxon>
        <taxon>Bacillati</taxon>
        <taxon>Bacillota</taxon>
        <taxon>Bacilli</taxon>
        <taxon>Bacillales</taxon>
        <taxon>Caryophanaceae</taxon>
        <taxon>Solibacillus</taxon>
    </lineage>
</organism>
<proteinExistence type="predicted"/>
<dbReference type="EMBL" id="NHNT01000002">
    <property type="protein sequence ID" value="OUZ40054.1"/>
    <property type="molecule type" value="Genomic_DNA"/>
</dbReference>
<comment type="caution">
    <text evidence="1">The sequence shown here is derived from an EMBL/GenBank/DDBJ whole genome shotgun (WGS) entry which is preliminary data.</text>
</comment>